<evidence type="ECO:0000256" key="2">
    <source>
        <dbReference type="SAM" id="MobiDB-lite"/>
    </source>
</evidence>
<name>A0A2W5NSU8_9SPHN</name>
<evidence type="ECO:0000313" key="3">
    <source>
        <dbReference type="EMBL" id="PZQ55129.1"/>
    </source>
</evidence>
<feature type="region of interest" description="Disordered" evidence="2">
    <location>
        <begin position="1"/>
        <end position="22"/>
    </location>
</feature>
<dbReference type="InterPro" id="IPR002347">
    <property type="entry name" value="SDR_fam"/>
</dbReference>
<dbReference type="PRINTS" id="PR00081">
    <property type="entry name" value="GDHRDH"/>
</dbReference>
<feature type="compositionally biased region" description="Basic and acidic residues" evidence="2">
    <location>
        <begin position="8"/>
        <end position="22"/>
    </location>
</feature>
<comment type="caution">
    <text evidence="3">The sequence shown here is derived from an EMBL/GenBank/DDBJ whole genome shotgun (WGS) entry which is preliminary data.</text>
</comment>
<dbReference type="PANTHER" id="PTHR43157:SF31">
    <property type="entry name" value="PHOSPHATIDYLINOSITOL-GLYCAN BIOSYNTHESIS CLASS F PROTEIN"/>
    <property type="match status" value="1"/>
</dbReference>
<keyword evidence="1" id="KW-0560">Oxidoreductase</keyword>
<dbReference type="PANTHER" id="PTHR43157">
    <property type="entry name" value="PHOSPHATIDYLINOSITOL-GLYCAN BIOSYNTHESIS CLASS F PROTEIN-RELATED"/>
    <property type="match status" value="1"/>
</dbReference>
<dbReference type="InterPro" id="IPR036291">
    <property type="entry name" value="NAD(P)-bd_dom_sf"/>
</dbReference>
<dbReference type="SUPFAM" id="SSF51735">
    <property type="entry name" value="NAD(P)-binding Rossmann-fold domains"/>
    <property type="match status" value="1"/>
</dbReference>
<dbReference type="EMBL" id="QFPX01000007">
    <property type="protein sequence ID" value="PZQ55129.1"/>
    <property type="molecule type" value="Genomic_DNA"/>
</dbReference>
<dbReference type="Proteomes" id="UP000249082">
    <property type="component" value="Unassembled WGS sequence"/>
</dbReference>
<proteinExistence type="predicted"/>
<dbReference type="GO" id="GO:0016491">
    <property type="term" value="F:oxidoreductase activity"/>
    <property type="evidence" value="ECO:0007669"/>
    <property type="project" value="UniProtKB-KW"/>
</dbReference>
<protein>
    <submittedName>
        <fullName evidence="3">KR domain-containing protein</fullName>
    </submittedName>
</protein>
<dbReference type="Pfam" id="PF00106">
    <property type="entry name" value="adh_short"/>
    <property type="match status" value="1"/>
</dbReference>
<organism evidence="3 4">
    <name type="scientific">Novosphingobium pentaromativorans</name>
    <dbReference type="NCBI Taxonomy" id="205844"/>
    <lineage>
        <taxon>Bacteria</taxon>
        <taxon>Pseudomonadati</taxon>
        <taxon>Pseudomonadota</taxon>
        <taxon>Alphaproteobacteria</taxon>
        <taxon>Sphingomonadales</taxon>
        <taxon>Sphingomonadaceae</taxon>
        <taxon>Novosphingobium</taxon>
    </lineage>
</organism>
<sequence>MPQPADRSAPDHENLSRGDPGRRCVVVTGASSGIGKAAAMAFARMGWHVIGTGRDAGRCNEAEAEIRSSASGPARIDFLRGDFSEMREVLRVAKDVQALTDDVHVLVNNAGGIRDGCYRTSEGLEATFAANHLALFLLTRELRPLLERAAGTAAPGMVRVIAVSSSAHRICPGMRWYDLMMKTAFDANAAYCQAKLANLLFTHELHRRLSDKGIVALAMHPGRVDSNFASHGDETMQAYMAANACAAPEQPARTIVWLATDPGLGGKGGCYFHDQAEEEPAPQALDEFDAEKLWRESDRILAEILETA</sequence>
<evidence type="ECO:0000313" key="4">
    <source>
        <dbReference type="Proteomes" id="UP000249082"/>
    </source>
</evidence>
<dbReference type="AlphaFoldDB" id="A0A2W5NSU8"/>
<gene>
    <name evidence="3" type="ORF">DI555_10245</name>
</gene>
<reference evidence="3 4" key="1">
    <citation type="submission" date="2017-08" db="EMBL/GenBank/DDBJ databases">
        <title>Infants hospitalized years apart are colonized by the same room-sourced microbial strains.</title>
        <authorList>
            <person name="Brooks B."/>
            <person name="Olm M.R."/>
            <person name="Firek B.A."/>
            <person name="Baker R."/>
            <person name="Thomas B.C."/>
            <person name="Morowitz M.J."/>
            <person name="Banfield J.F."/>
        </authorList>
    </citation>
    <scope>NUCLEOTIDE SEQUENCE [LARGE SCALE GENOMIC DNA]</scope>
    <source>
        <strain evidence="3">S2_005_002_R2_33</strain>
    </source>
</reference>
<accession>A0A2W5NSU8</accession>
<dbReference type="Gene3D" id="3.40.50.720">
    <property type="entry name" value="NAD(P)-binding Rossmann-like Domain"/>
    <property type="match status" value="1"/>
</dbReference>
<evidence type="ECO:0000256" key="1">
    <source>
        <dbReference type="ARBA" id="ARBA00023002"/>
    </source>
</evidence>